<reference evidence="2 3" key="1">
    <citation type="submission" date="2017-01" db="EMBL/GenBank/DDBJ databases">
        <title>First insights into the biology of 'candidatus Vampirococcus archaeovorus'.</title>
        <authorList>
            <person name="Kizina J."/>
            <person name="Jordan S."/>
            <person name="Stueber K."/>
            <person name="Reinhardt R."/>
            <person name="Harder J."/>
        </authorList>
    </citation>
    <scope>NUCLEOTIDE SEQUENCE [LARGE SCALE GENOMIC DNA]</scope>
    <source>
        <strain evidence="2 3">LiM</strain>
    </source>
</reference>
<sequence length="186" mass="21439">MKIEQELIILGLLEDKPRHGYEIKKQIKDVISTFAALEVESIYYSLNLLEKKGYLKKAVSTGGTRPEKFIYSLTPKGHERFQQLLTKSLLTADRPNFSIDVALYFLPYLPPDVALRRLKGRIRVLSKVEEALGKLSEQLQVKSSYHLHSIVEHNLELLRAEKKFIQNVSQELTNKNINIPEWPHSS</sequence>
<evidence type="ECO:0000313" key="2">
    <source>
        <dbReference type="EMBL" id="QAT17654.1"/>
    </source>
</evidence>
<dbReference type="InterPro" id="IPR036390">
    <property type="entry name" value="WH_DNA-bd_sf"/>
</dbReference>
<protein>
    <recommendedName>
        <fullName evidence="1">Transcription regulator PadR N-terminal domain-containing protein</fullName>
    </recommendedName>
</protein>
<dbReference type="EMBL" id="CP019384">
    <property type="protein sequence ID" value="QAT17654.1"/>
    <property type="molecule type" value="Genomic_DNA"/>
</dbReference>
<dbReference type="OrthoDB" id="68816at2"/>
<gene>
    <name evidence="2" type="ORF">BU251_07945</name>
</gene>
<dbReference type="PANTHER" id="PTHR33169">
    <property type="entry name" value="PADR-FAMILY TRANSCRIPTIONAL REGULATOR"/>
    <property type="match status" value="1"/>
</dbReference>
<dbReference type="KEGG" id="vai:BU251_07945"/>
<organism evidence="2 3">
    <name type="scientific">Velamenicoccus archaeovorus</name>
    <dbReference type="NCBI Taxonomy" id="1930593"/>
    <lineage>
        <taxon>Bacteria</taxon>
        <taxon>Pseudomonadati</taxon>
        <taxon>Candidatus Omnitrophota</taxon>
        <taxon>Candidatus Velamenicoccus</taxon>
    </lineage>
</organism>
<dbReference type="InterPro" id="IPR005149">
    <property type="entry name" value="Tscrpt_reg_PadR_N"/>
</dbReference>
<dbReference type="Gene3D" id="1.10.10.10">
    <property type="entry name" value="Winged helix-like DNA-binding domain superfamily/Winged helix DNA-binding domain"/>
    <property type="match status" value="1"/>
</dbReference>
<dbReference type="SUPFAM" id="SSF46785">
    <property type="entry name" value="Winged helix' DNA-binding domain"/>
    <property type="match status" value="1"/>
</dbReference>
<evidence type="ECO:0000259" key="1">
    <source>
        <dbReference type="Pfam" id="PF03551"/>
    </source>
</evidence>
<dbReference type="Pfam" id="PF03551">
    <property type="entry name" value="PadR"/>
    <property type="match status" value="1"/>
</dbReference>
<dbReference type="RefSeq" id="WP_128700608.1">
    <property type="nucleotide sequence ID" value="NZ_CP019384.1"/>
</dbReference>
<dbReference type="PANTHER" id="PTHR33169:SF14">
    <property type="entry name" value="TRANSCRIPTIONAL REGULATOR RV3488"/>
    <property type="match status" value="1"/>
</dbReference>
<dbReference type="Proteomes" id="UP000287243">
    <property type="component" value="Chromosome"/>
</dbReference>
<dbReference type="AlphaFoldDB" id="A0A410P6S8"/>
<dbReference type="InterPro" id="IPR052509">
    <property type="entry name" value="Metal_resp_DNA-bind_regulator"/>
</dbReference>
<accession>A0A410P6S8</accession>
<evidence type="ECO:0000313" key="3">
    <source>
        <dbReference type="Proteomes" id="UP000287243"/>
    </source>
</evidence>
<proteinExistence type="predicted"/>
<name>A0A410P6S8_VELA1</name>
<feature type="domain" description="Transcription regulator PadR N-terminal" evidence="1">
    <location>
        <begin position="9"/>
        <end position="82"/>
    </location>
</feature>
<keyword evidence="3" id="KW-1185">Reference proteome</keyword>
<dbReference type="InterPro" id="IPR036388">
    <property type="entry name" value="WH-like_DNA-bd_sf"/>
</dbReference>